<sequence length="306" mass="33870">MSDHTIVMIERITQRLDELLVENSEIKNENTKISNELTQLHIENQTTIDDLNKQLREAHSLRDTAIKSLGAATEELVSVKREKDALESNCLKISGEILKFAKCHLAKHACLLCIIRASDTGQRDKLTYSKGFQPVRRQAHHKRDQEVGHLIRVVRGGTGRIANAPLSITEPPLFFTTFISSFFSFSHSTLTAVSVTMSAASETTFTYYGLHGQYCLGQLLGASGAARSTRIDRLMRDALSTKPASPPGPSEDVLRILSPSRVARTAVAVSQAAYKRQRGTFGGRGLVQLRDVQGNVANWTPDAQWR</sequence>
<protein>
    <submittedName>
        <fullName evidence="2">Uncharacterized protein</fullName>
    </submittedName>
</protein>
<reference evidence="3" key="1">
    <citation type="submission" date="2014-04" db="EMBL/GenBank/DDBJ databases">
        <title>Evolutionary Origins and Diversification of the Mycorrhizal Mutualists.</title>
        <authorList>
            <consortium name="DOE Joint Genome Institute"/>
            <consortium name="Mycorrhizal Genomics Consortium"/>
            <person name="Kohler A."/>
            <person name="Kuo A."/>
            <person name="Nagy L.G."/>
            <person name="Floudas D."/>
            <person name="Copeland A."/>
            <person name="Barry K.W."/>
            <person name="Cichocki N."/>
            <person name="Veneault-Fourrey C."/>
            <person name="LaButti K."/>
            <person name="Lindquist E.A."/>
            <person name="Lipzen A."/>
            <person name="Lundell T."/>
            <person name="Morin E."/>
            <person name="Murat C."/>
            <person name="Riley R."/>
            <person name="Ohm R."/>
            <person name="Sun H."/>
            <person name="Tunlid A."/>
            <person name="Henrissat B."/>
            <person name="Grigoriev I.V."/>
            <person name="Hibbett D.S."/>
            <person name="Martin F."/>
        </authorList>
    </citation>
    <scope>NUCLEOTIDE SEQUENCE [LARGE SCALE GENOMIC DNA]</scope>
    <source>
        <strain evidence="3">FD-334 SS-4</strain>
    </source>
</reference>
<keyword evidence="1" id="KW-0175">Coiled coil</keyword>
<proteinExistence type="predicted"/>
<gene>
    <name evidence="2" type="ORF">HYPSUDRAFT_60035</name>
</gene>
<organism evidence="2 3">
    <name type="scientific">Hypholoma sublateritium (strain FD-334 SS-4)</name>
    <dbReference type="NCBI Taxonomy" id="945553"/>
    <lineage>
        <taxon>Eukaryota</taxon>
        <taxon>Fungi</taxon>
        <taxon>Dikarya</taxon>
        <taxon>Basidiomycota</taxon>
        <taxon>Agaricomycotina</taxon>
        <taxon>Agaricomycetes</taxon>
        <taxon>Agaricomycetidae</taxon>
        <taxon>Agaricales</taxon>
        <taxon>Agaricineae</taxon>
        <taxon>Strophariaceae</taxon>
        <taxon>Hypholoma</taxon>
    </lineage>
</organism>
<dbReference type="Proteomes" id="UP000054270">
    <property type="component" value="Unassembled WGS sequence"/>
</dbReference>
<evidence type="ECO:0000313" key="2">
    <source>
        <dbReference type="EMBL" id="KJA13194.1"/>
    </source>
</evidence>
<evidence type="ECO:0000256" key="1">
    <source>
        <dbReference type="SAM" id="Coils"/>
    </source>
</evidence>
<dbReference type="EMBL" id="KN817771">
    <property type="protein sequence ID" value="KJA13194.1"/>
    <property type="molecule type" value="Genomic_DNA"/>
</dbReference>
<name>A0A0D2N1Z0_HYPSF</name>
<evidence type="ECO:0000313" key="3">
    <source>
        <dbReference type="Proteomes" id="UP000054270"/>
    </source>
</evidence>
<accession>A0A0D2N1Z0</accession>
<dbReference type="AlphaFoldDB" id="A0A0D2N1Z0"/>
<feature type="coiled-coil region" evidence="1">
    <location>
        <begin position="9"/>
        <end position="43"/>
    </location>
</feature>
<keyword evidence="3" id="KW-1185">Reference proteome</keyword>